<dbReference type="SUPFAM" id="SSF55811">
    <property type="entry name" value="Nudix"/>
    <property type="match status" value="1"/>
</dbReference>
<keyword evidence="3" id="KW-1185">Reference proteome</keyword>
<dbReference type="Gene3D" id="3.90.79.10">
    <property type="entry name" value="Nucleoside Triphosphate Pyrophosphohydrolase"/>
    <property type="match status" value="1"/>
</dbReference>
<evidence type="ECO:0000313" key="3">
    <source>
        <dbReference type="Proteomes" id="UP001501666"/>
    </source>
</evidence>
<sequence>MLPRLIRFGDLGAEAFYRPPLGGRDDLARHLHDGLPGWELVTTRAPEERRMPGPQLSGASASLPGSFPRLGERGGLVGYRPPLGLLWLGCSGVTAATETVYLWHEAPVPEGLPVVRVHGYLICPATGRVMIQDVEGVMGLPGGRPEPGDQDAAATFVREALEENQVRVGRVAYLGYQEVHECGREPYAQVRMVGVIDAFEPPLPDPDGAGHTCRRLMVPLQDAADVLGWGDPAVEQAKAAARVAAAEWGLPVDEPSPAGYVD</sequence>
<evidence type="ECO:0000313" key="2">
    <source>
        <dbReference type="EMBL" id="GAA2697354.1"/>
    </source>
</evidence>
<accession>A0ABP6FPA1</accession>
<protein>
    <recommendedName>
        <fullName evidence="1">Nudix hydrolase domain-containing protein</fullName>
    </recommendedName>
</protein>
<feature type="domain" description="Nudix hydrolase" evidence="1">
    <location>
        <begin position="132"/>
        <end position="223"/>
    </location>
</feature>
<reference evidence="3" key="1">
    <citation type="journal article" date="2019" name="Int. J. Syst. Evol. Microbiol.">
        <title>The Global Catalogue of Microorganisms (GCM) 10K type strain sequencing project: providing services to taxonomists for standard genome sequencing and annotation.</title>
        <authorList>
            <consortium name="The Broad Institute Genomics Platform"/>
            <consortium name="The Broad Institute Genome Sequencing Center for Infectious Disease"/>
            <person name="Wu L."/>
            <person name="Ma J."/>
        </authorList>
    </citation>
    <scope>NUCLEOTIDE SEQUENCE [LARGE SCALE GENOMIC DNA]</scope>
    <source>
        <strain evidence="3">JCM 6835</strain>
    </source>
</reference>
<dbReference type="Pfam" id="PF00293">
    <property type="entry name" value="NUDIX"/>
    <property type="match status" value="1"/>
</dbReference>
<dbReference type="Proteomes" id="UP001501666">
    <property type="component" value="Unassembled WGS sequence"/>
</dbReference>
<name>A0ABP6FPA1_9ACTN</name>
<evidence type="ECO:0000259" key="1">
    <source>
        <dbReference type="Pfam" id="PF00293"/>
    </source>
</evidence>
<organism evidence="2 3">
    <name type="scientific">Nonomuraea recticatena</name>
    <dbReference type="NCBI Taxonomy" id="46178"/>
    <lineage>
        <taxon>Bacteria</taxon>
        <taxon>Bacillati</taxon>
        <taxon>Actinomycetota</taxon>
        <taxon>Actinomycetes</taxon>
        <taxon>Streptosporangiales</taxon>
        <taxon>Streptosporangiaceae</taxon>
        <taxon>Nonomuraea</taxon>
    </lineage>
</organism>
<dbReference type="InterPro" id="IPR000086">
    <property type="entry name" value="NUDIX_hydrolase_dom"/>
</dbReference>
<dbReference type="EMBL" id="BAAATE010000047">
    <property type="protein sequence ID" value="GAA2697354.1"/>
    <property type="molecule type" value="Genomic_DNA"/>
</dbReference>
<comment type="caution">
    <text evidence="2">The sequence shown here is derived from an EMBL/GenBank/DDBJ whole genome shotgun (WGS) entry which is preliminary data.</text>
</comment>
<dbReference type="InterPro" id="IPR015797">
    <property type="entry name" value="NUDIX_hydrolase-like_dom_sf"/>
</dbReference>
<gene>
    <name evidence="2" type="ORF">GCM10010412_092140</name>
</gene>
<proteinExistence type="predicted"/>